<keyword evidence="2" id="KW-1185">Reference proteome</keyword>
<gene>
    <name evidence="1" type="ORF">F511_42648</name>
</gene>
<organism evidence="1 2">
    <name type="scientific">Dorcoceras hygrometricum</name>
    <dbReference type="NCBI Taxonomy" id="472368"/>
    <lineage>
        <taxon>Eukaryota</taxon>
        <taxon>Viridiplantae</taxon>
        <taxon>Streptophyta</taxon>
        <taxon>Embryophyta</taxon>
        <taxon>Tracheophyta</taxon>
        <taxon>Spermatophyta</taxon>
        <taxon>Magnoliopsida</taxon>
        <taxon>eudicotyledons</taxon>
        <taxon>Gunneridae</taxon>
        <taxon>Pentapetalae</taxon>
        <taxon>asterids</taxon>
        <taxon>lamiids</taxon>
        <taxon>Lamiales</taxon>
        <taxon>Gesneriaceae</taxon>
        <taxon>Didymocarpoideae</taxon>
        <taxon>Trichosporeae</taxon>
        <taxon>Loxocarpinae</taxon>
        <taxon>Dorcoceras</taxon>
    </lineage>
</organism>
<dbReference type="AlphaFoldDB" id="A0A2Z7AJI3"/>
<accession>A0A2Z7AJI3</accession>
<reference evidence="1 2" key="1">
    <citation type="journal article" date="2015" name="Proc. Natl. Acad. Sci. U.S.A.">
        <title>The resurrection genome of Boea hygrometrica: A blueprint for survival of dehydration.</title>
        <authorList>
            <person name="Xiao L."/>
            <person name="Yang G."/>
            <person name="Zhang L."/>
            <person name="Yang X."/>
            <person name="Zhao S."/>
            <person name="Ji Z."/>
            <person name="Zhou Q."/>
            <person name="Hu M."/>
            <person name="Wang Y."/>
            <person name="Chen M."/>
            <person name="Xu Y."/>
            <person name="Jin H."/>
            <person name="Xiao X."/>
            <person name="Hu G."/>
            <person name="Bao F."/>
            <person name="Hu Y."/>
            <person name="Wan P."/>
            <person name="Li L."/>
            <person name="Deng X."/>
            <person name="Kuang T."/>
            <person name="Xiang C."/>
            <person name="Zhu J.K."/>
            <person name="Oliver M.J."/>
            <person name="He Y."/>
        </authorList>
    </citation>
    <scope>NUCLEOTIDE SEQUENCE [LARGE SCALE GENOMIC DNA]</scope>
    <source>
        <strain evidence="2">cv. XS01</strain>
    </source>
</reference>
<dbReference type="Proteomes" id="UP000250235">
    <property type="component" value="Unassembled WGS sequence"/>
</dbReference>
<evidence type="ECO:0000313" key="2">
    <source>
        <dbReference type="Proteomes" id="UP000250235"/>
    </source>
</evidence>
<evidence type="ECO:0000313" key="1">
    <source>
        <dbReference type="EMBL" id="KZV21934.1"/>
    </source>
</evidence>
<proteinExistence type="predicted"/>
<protein>
    <submittedName>
        <fullName evidence="1">Cysteine desulfurase (ISS)</fullName>
    </submittedName>
</protein>
<name>A0A2Z7AJI3_9LAMI</name>
<dbReference type="EMBL" id="KV014656">
    <property type="protein sequence ID" value="KZV21934.1"/>
    <property type="molecule type" value="Genomic_DNA"/>
</dbReference>
<sequence length="123" mass="13211">MPNSLGLLVQDDEGIVLLVVDLIRRSTTANLCSVRNMFVPNSSGLLVQADEIPFVPNSSGLLVQDDEGIVLLVVDLIRRSTTANLCSVRNMFVPNSSGLLVQADVGIVLPVVDLIRRSTAINL</sequence>